<evidence type="ECO:0000313" key="1">
    <source>
        <dbReference type="EMBL" id="KMK51440.1"/>
    </source>
</evidence>
<gene>
    <name evidence="1" type="ORF">RO21_06135</name>
</gene>
<reference evidence="1 2" key="1">
    <citation type="submission" date="2014-12" db="EMBL/GenBank/DDBJ databases">
        <title>Reclassification of Actinobacillus muris as Muribacter muris.</title>
        <authorList>
            <person name="Christensen H."/>
            <person name="Nicklas W."/>
            <person name="Bisgaard M."/>
        </authorList>
    </citation>
    <scope>NUCLEOTIDE SEQUENCE [LARGE SCALE GENOMIC DNA]</scope>
    <source>
        <strain evidence="1 2">Ackerman80-443D</strain>
    </source>
</reference>
<comment type="caution">
    <text evidence="1">The sequence shown here is derived from an EMBL/GenBank/DDBJ whole genome shotgun (WGS) entry which is preliminary data.</text>
</comment>
<dbReference type="AlphaFoldDB" id="A0A0J5P6P8"/>
<keyword evidence="2" id="KW-1185">Reference proteome</keyword>
<name>A0A0J5P6P8_9PAST</name>
<accession>A0A0J5P6P8</accession>
<dbReference type="PATRIC" id="fig|67855.3.peg.1212"/>
<evidence type="ECO:0000313" key="2">
    <source>
        <dbReference type="Proteomes" id="UP000036270"/>
    </source>
</evidence>
<dbReference type="Proteomes" id="UP000036270">
    <property type="component" value="Unassembled WGS sequence"/>
</dbReference>
<proteinExistence type="predicted"/>
<dbReference type="EMBL" id="JWIZ01000034">
    <property type="protein sequence ID" value="KMK51440.1"/>
    <property type="molecule type" value="Genomic_DNA"/>
</dbReference>
<protein>
    <submittedName>
        <fullName evidence="1">Uncharacterized protein</fullName>
    </submittedName>
</protein>
<organism evidence="1 2">
    <name type="scientific">Muribacter muris</name>
    <dbReference type="NCBI Taxonomy" id="67855"/>
    <lineage>
        <taxon>Bacteria</taxon>
        <taxon>Pseudomonadati</taxon>
        <taxon>Pseudomonadota</taxon>
        <taxon>Gammaproteobacteria</taxon>
        <taxon>Pasteurellales</taxon>
        <taxon>Pasteurellaceae</taxon>
        <taxon>Muribacter</taxon>
    </lineage>
</organism>
<sequence length="92" mass="10287">MIELYIIAMEDNNIKGKTLKEAHIAEAIISPLSPLENRTTLKLPLKSHGYLFEIISKWKPVEALQCSTPNRPLIQSKTTGAVKEALEWSNNG</sequence>